<keyword evidence="2" id="KW-0430">Lectin</keyword>
<evidence type="ECO:0000256" key="1">
    <source>
        <dbReference type="ARBA" id="ARBA00004167"/>
    </source>
</evidence>
<dbReference type="SUPFAM" id="SSF56436">
    <property type="entry name" value="C-type lectin-like"/>
    <property type="match status" value="1"/>
</dbReference>
<dbReference type="GO" id="GO:0001872">
    <property type="term" value="F:(1-&gt;3)-beta-D-glucan binding"/>
    <property type="evidence" value="ECO:0007669"/>
    <property type="project" value="InterPro"/>
</dbReference>
<dbReference type="PANTHER" id="PTHR47218:SF2">
    <property type="entry name" value="C-TYPE LECTIN DOMAIN-CONTAINING PROTEIN"/>
    <property type="match status" value="1"/>
</dbReference>
<feature type="transmembrane region" description="Helical" evidence="3">
    <location>
        <begin position="47"/>
        <end position="66"/>
    </location>
</feature>
<dbReference type="Gene3D" id="3.10.100.10">
    <property type="entry name" value="Mannose-Binding Protein A, subunit A"/>
    <property type="match status" value="1"/>
</dbReference>
<dbReference type="SMART" id="SM00034">
    <property type="entry name" value="CLECT"/>
    <property type="match status" value="1"/>
</dbReference>
<evidence type="ECO:0000256" key="3">
    <source>
        <dbReference type="SAM" id="Phobius"/>
    </source>
</evidence>
<dbReference type="RefSeq" id="XP_022350597.1">
    <property type="nucleotide sequence ID" value="XM_022494889.1"/>
</dbReference>
<dbReference type="Pfam" id="PF00059">
    <property type="entry name" value="Lectin_C"/>
    <property type="match status" value="1"/>
</dbReference>
<dbReference type="GeneID" id="111141987"/>
<dbReference type="InterPro" id="IPR016186">
    <property type="entry name" value="C-type_lectin-like/link_sf"/>
</dbReference>
<dbReference type="GO" id="GO:0071226">
    <property type="term" value="P:cellular response to molecule of fungal origin"/>
    <property type="evidence" value="ECO:0007669"/>
    <property type="project" value="InterPro"/>
</dbReference>
<evidence type="ECO:0000313" key="5">
    <source>
        <dbReference type="Proteomes" id="UP000248482"/>
    </source>
</evidence>
<comment type="subcellular location">
    <subcellularLocation>
        <location evidence="1">Membrane</location>
        <topology evidence="1">Single-pass membrane protein</topology>
    </subcellularLocation>
</comment>
<accession>A0A2Y9IPD8</accession>
<sequence length="232" mass="27047">MSELTVTYSDLQLQPSSQPQRRQRLATSERKSSLCCKHQDLCTPSPWKFIAVIPWIICLMLTWSVGTLTTTLHQKSCQGEGYPGNLSSNKEANKTFQIQSYPTCSNNWHQHGENCYYFSRDIHPWEKCNHYCIGLESSFLKLNMEEEMNFVMKLSKMQCGLFQAKFWISLYYNNEQLKWVWLDGTDVTLHKLQIQELENANNKCVHIKFGQVIAEDCQNNGYCICKKIIYSD</sequence>
<dbReference type="AlphaFoldDB" id="A0A2Y9IPD8"/>
<dbReference type="InterPro" id="IPR033992">
    <property type="entry name" value="NKR-like_CTLD"/>
</dbReference>
<dbReference type="InterPro" id="IPR016187">
    <property type="entry name" value="CTDL_fold"/>
</dbReference>
<proteinExistence type="predicted"/>
<evidence type="ECO:0000256" key="2">
    <source>
        <dbReference type="ARBA" id="ARBA00022734"/>
    </source>
</evidence>
<gene>
    <name evidence="6" type="primary">LOC111141987</name>
</gene>
<keyword evidence="3" id="KW-1133">Transmembrane helix</keyword>
<feature type="domain" description="C-type lectin" evidence="4">
    <location>
        <begin position="111"/>
        <end position="226"/>
    </location>
</feature>
<name>A0A2Y9IPD8_ENHLU</name>
<organism evidence="5 6">
    <name type="scientific">Enhydra lutris kenyoni</name>
    <name type="common">northern sea otter</name>
    <dbReference type="NCBI Taxonomy" id="391180"/>
    <lineage>
        <taxon>Eukaryota</taxon>
        <taxon>Metazoa</taxon>
        <taxon>Chordata</taxon>
        <taxon>Craniata</taxon>
        <taxon>Vertebrata</taxon>
        <taxon>Euteleostomi</taxon>
        <taxon>Mammalia</taxon>
        <taxon>Eutheria</taxon>
        <taxon>Laurasiatheria</taxon>
        <taxon>Carnivora</taxon>
        <taxon>Caniformia</taxon>
        <taxon>Musteloidea</taxon>
        <taxon>Mustelidae</taxon>
        <taxon>Lutrinae</taxon>
        <taxon>Enhydra</taxon>
    </lineage>
</organism>
<evidence type="ECO:0000259" key="4">
    <source>
        <dbReference type="PROSITE" id="PS50041"/>
    </source>
</evidence>
<dbReference type="PROSITE" id="PS50041">
    <property type="entry name" value="C_TYPE_LECTIN_2"/>
    <property type="match status" value="1"/>
</dbReference>
<dbReference type="InterPro" id="IPR042808">
    <property type="entry name" value="CLEC7A"/>
</dbReference>
<dbReference type="GO" id="GO:0016020">
    <property type="term" value="C:membrane"/>
    <property type="evidence" value="ECO:0007669"/>
    <property type="project" value="UniProtKB-SubCell"/>
</dbReference>
<evidence type="ECO:0000313" key="6">
    <source>
        <dbReference type="RefSeq" id="XP_022350597.1"/>
    </source>
</evidence>
<keyword evidence="3" id="KW-0472">Membrane</keyword>
<keyword evidence="3" id="KW-0812">Transmembrane</keyword>
<reference evidence="6" key="1">
    <citation type="submission" date="2025-08" db="UniProtKB">
        <authorList>
            <consortium name="RefSeq"/>
        </authorList>
    </citation>
    <scope>IDENTIFICATION</scope>
    <source>
        <tissue evidence="6">Blood</tissue>
    </source>
</reference>
<dbReference type="KEGG" id="elk:111141987"/>
<dbReference type="PANTHER" id="PTHR47218">
    <property type="entry name" value="C-TYPE LECTIN DOMAIN FAMILY 7 MEMBER A"/>
    <property type="match status" value="1"/>
</dbReference>
<dbReference type="Proteomes" id="UP000248482">
    <property type="component" value="Unplaced"/>
</dbReference>
<keyword evidence="5" id="KW-1185">Reference proteome</keyword>
<dbReference type="CDD" id="cd03593">
    <property type="entry name" value="CLECT_NK_receptors_like"/>
    <property type="match status" value="1"/>
</dbReference>
<protein>
    <submittedName>
        <fullName evidence="6">Natural killer cells antigen CD94-like</fullName>
    </submittedName>
</protein>
<dbReference type="InterPro" id="IPR001304">
    <property type="entry name" value="C-type_lectin-like"/>
</dbReference>
<dbReference type="OrthoDB" id="6337382at2759"/>